<dbReference type="KEGG" id="sbae:DSM104329_02674"/>
<comment type="catalytic activity">
    <reaction evidence="5">
        <text>a long-chain fatty acid + ATP + CoA = a long-chain fatty acyl-CoA + AMP + diphosphate</text>
        <dbReference type="Rhea" id="RHEA:15421"/>
        <dbReference type="ChEBI" id="CHEBI:30616"/>
        <dbReference type="ChEBI" id="CHEBI:33019"/>
        <dbReference type="ChEBI" id="CHEBI:57287"/>
        <dbReference type="ChEBI" id="CHEBI:57560"/>
        <dbReference type="ChEBI" id="CHEBI:83139"/>
        <dbReference type="ChEBI" id="CHEBI:456215"/>
        <dbReference type="EC" id="6.2.1.3"/>
    </reaction>
    <physiologicalReaction direction="left-to-right" evidence="5">
        <dbReference type="Rhea" id="RHEA:15422"/>
    </physiologicalReaction>
</comment>
<dbReference type="InterPro" id="IPR000873">
    <property type="entry name" value="AMP-dep_synth/lig_dom"/>
</dbReference>
<keyword evidence="4" id="KW-0443">Lipid metabolism</keyword>
<dbReference type="Gene3D" id="3.40.50.12780">
    <property type="entry name" value="N-terminal domain of ligase-like"/>
    <property type="match status" value="1"/>
</dbReference>
<evidence type="ECO:0000313" key="9">
    <source>
        <dbReference type="Proteomes" id="UP001162834"/>
    </source>
</evidence>
<evidence type="ECO:0000256" key="1">
    <source>
        <dbReference type="ARBA" id="ARBA00006432"/>
    </source>
</evidence>
<evidence type="ECO:0000256" key="3">
    <source>
        <dbReference type="ARBA" id="ARBA00022832"/>
    </source>
</evidence>
<dbReference type="RefSeq" id="WP_259315946.1">
    <property type="nucleotide sequence ID" value="NZ_CP087164.1"/>
</dbReference>
<accession>A0A9E6XXM9</accession>
<protein>
    <recommendedName>
        <fullName evidence="6">Acyl-CoA synthetase</fullName>
    </recommendedName>
</protein>
<dbReference type="GO" id="GO:0004467">
    <property type="term" value="F:long-chain fatty acid-CoA ligase activity"/>
    <property type="evidence" value="ECO:0007669"/>
    <property type="project" value="UniProtKB-EC"/>
</dbReference>
<proteinExistence type="inferred from homology"/>
<dbReference type="Gene3D" id="3.30.300.30">
    <property type="match status" value="1"/>
</dbReference>
<dbReference type="PANTHER" id="PTHR43272:SF32">
    <property type="entry name" value="AMP-DEPENDENT SYNTHETASE_LIGASE DOMAIN-CONTAINING PROTEIN"/>
    <property type="match status" value="1"/>
</dbReference>
<dbReference type="Proteomes" id="UP001162834">
    <property type="component" value="Chromosome"/>
</dbReference>
<dbReference type="Pfam" id="PF00501">
    <property type="entry name" value="AMP-binding"/>
    <property type="match status" value="1"/>
</dbReference>
<evidence type="ECO:0000313" key="8">
    <source>
        <dbReference type="EMBL" id="UGS36273.1"/>
    </source>
</evidence>
<dbReference type="CDD" id="cd05907">
    <property type="entry name" value="VL_LC_FACS_like"/>
    <property type="match status" value="1"/>
</dbReference>
<keyword evidence="3" id="KW-0276">Fatty acid metabolism</keyword>
<reference evidence="8" key="1">
    <citation type="journal article" date="2022" name="Int. J. Syst. Evol. Microbiol.">
        <title>Pseudomonas aegrilactucae sp. nov. and Pseudomonas morbosilactucae sp. nov., pathogens causing bacterial rot of lettuce in Japan.</title>
        <authorList>
            <person name="Sawada H."/>
            <person name="Fujikawa T."/>
            <person name="Satou M."/>
        </authorList>
    </citation>
    <scope>NUCLEOTIDE SEQUENCE</scope>
    <source>
        <strain evidence="8">0166_1</strain>
    </source>
</reference>
<evidence type="ECO:0000256" key="5">
    <source>
        <dbReference type="ARBA" id="ARBA00024484"/>
    </source>
</evidence>
<evidence type="ECO:0000259" key="7">
    <source>
        <dbReference type="Pfam" id="PF00501"/>
    </source>
</evidence>
<dbReference type="EMBL" id="CP087164">
    <property type="protein sequence ID" value="UGS36273.1"/>
    <property type="molecule type" value="Genomic_DNA"/>
</dbReference>
<dbReference type="PANTHER" id="PTHR43272">
    <property type="entry name" value="LONG-CHAIN-FATTY-ACID--COA LIGASE"/>
    <property type="match status" value="1"/>
</dbReference>
<evidence type="ECO:0000256" key="2">
    <source>
        <dbReference type="ARBA" id="ARBA00022598"/>
    </source>
</evidence>
<comment type="similarity">
    <text evidence="1">Belongs to the ATP-dependent AMP-binding enzyme family.</text>
</comment>
<feature type="domain" description="AMP-dependent synthetase/ligase" evidence="7">
    <location>
        <begin position="31"/>
        <end position="430"/>
    </location>
</feature>
<dbReference type="InterPro" id="IPR020845">
    <property type="entry name" value="AMP-binding_CS"/>
</dbReference>
<gene>
    <name evidence="8" type="ORF">DSM104329_02674</name>
</gene>
<organism evidence="8 9">
    <name type="scientific">Capillimicrobium parvum</name>
    <dbReference type="NCBI Taxonomy" id="2884022"/>
    <lineage>
        <taxon>Bacteria</taxon>
        <taxon>Bacillati</taxon>
        <taxon>Actinomycetota</taxon>
        <taxon>Thermoleophilia</taxon>
        <taxon>Solirubrobacterales</taxon>
        <taxon>Capillimicrobiaceae</taxon>
        <taxon>Capillimicrobium</taxon>
    </lineage>
</organism>
<keyword evidence="9" id="KW-1185">Reference proteome</keyword>
<dbReference type="InterPro" id="IPR042099">
    <property type="entry name" value="ANL_N_sf"/>
</dbReference>
<dbReference type="PROSITE" id="PS00455">
    <property type="entry name" value="AMP_BINDING"/>
    <property type="match status" value="1"/>
</dbReference>
<keyword evidence="2 8" id="KW-0436">Ligase</keyword>
<dbReference type="Pfam" id="PF23562">
    <property type="entry name" value="AMP-binding_C_3"/>
    <property type="match status" value="1"/>
</dbReference>
<dbReference type="SUPFAM" id="SSF56801">
    <property type="entry name" value="Acetyl-CoA synthetase-like"/>
    <property type="match status" value="1"/>
</dbReference>
<sequence length="601" mass="64749">MSRGETVTHERAIERSLHAGTLGQMFLAAAERDGVALRFPRDGAIHEWTHRQLGLRARRLAAGLVGLGIAPGDRVALFSETRPEWTLADAAILCAGATVVPIYHTSAPGEAEHVLAHSGARAVIVENAAQLAKVEEIRANCPDLEHVAVIDPVPGAMSIAELAERGADADGALIAGIQASIAPDDVATIVYTSGTTGPPKGCMLTHANLLATMDAYERQLDLSGDVVIFLFLPLAHALARVTELVALDVGGTLAFWSGDAARLIDDLAETRPTHVPSVPRVFEKVHTRALAKGDDGGRLTKTLFDWALATGRTYRRAERRGRVNPLLRARHAAADRLVLAKIRALFGDRIELALTGAAPIAREVLEFFDACGVLVVEGYGMTETCAAATLNTPAEFRFGTVGRALPGTGVRIAEDGEILLSGPNVFAGYYRNPEATAETMDGEWLRTGDLGALEDGYLRITGRKKDLIITSSGKNVSPANIEAALRESRWISQAIVYGDDRPYLVALLTLDMEEAPALAEAAGIPFDAAAIHRDPKVHELVQADVDAANARFARIEQVKRFEVLDHDLTHEAGELTPTQKLKRNVVNERYRDRLEALYDPS</sequence>
<name>A0A9E6XXM9_9ACTN</name>
<evidence type="ECO:0000256" key="6">
    <source>
        <dbReference type="ARBA" id="ARBA00032875"/>
    </source>
</evidence>
<dbReference type="AlphaFoldDB" id="A0A9E6XXM9"/>
<dbReference type="GO" id="GO:0016020">
    <property type="term" value="C:membrane"/>
    <property type="evidence" value="ECO:0007669"/>
    <property type="project" value="TreeGrafter"/>
</dbReference>
<dbReference type="InterPro" id="IPR045851">
    <property type="entry name" value="AMP-bd_C_sf"/>
</dbReference>
<evidence type="ECO:0000256" key="4">
    <source>
        <dbReference type="ARBA" id="ARBA00023098"/>
    </source>
</evidence>